<evidence type="ECO:0008006" key="3">
    <source>
        <dbReference type="Google" id="ProtNLM"/>
    </source>
</evidence>
<organism evidence="1 2">
    <name type="scientific">Schistosoma margrebowiei</name>
    <dbReference type="NCBI Taxonomy" id="48269"/>
    <lineage>
        <taxon>Eukaryota</taxon>
        <taxon>Metazoa</taxon>
        <taxon>Spiralia</taxon>
        <taxon>Lophotrochozoa</taxon>
        <taxon>Platyhelminthes</taxon>
        <taxon>Trematoda</taxon>
        <taxon>Digenea</taxon>
        <taxon>Strigeidida</taxon>
        <taxon>Schistosomatoidea</taxon>
        <taxon>Schistosomatidae</taxon>
        <taxon>Schistosoma</taxon>
    </lineage>
</organism>
<dbReference type="Proteomes" id="UP000050790">
    <property type="component" value="Unassembled WGS sequence"/>
</dbReference>
<proteinExistence type="predicted"/>
<evidence type="ECO:0000313" key="1">
    <source>
        <dbReference type="Proteomes" id="UP000050790"/>
    </source>
</evidence>
<name>A0AA85A9V5_9TREM</name>
<dbReference type="WBParaSite" id="SMRG1_72270.1">
    <property type="protein sequence ID" value="SMRG1_72270.1"/>
    <property type="gene ID" value="SMRG1_72270"/>
</dbReference>
<protein>
    <recommendedName>
        <fullName evidence="3">Reverse transcriptase domain-containing protein</fullName>
    </recommendedName>
</protein>
<evidence type="ECO:0000313" key="2">
    <source>
        <dbReference type="WBParaSite" id="SMRG1_72270.1"/>
    </source>
</evidence>
<dbReference type="AlphaFoldDB" id="A0AA85A9V5"/>
<accession>A0AA85A9V5</accession>
<reference evidence="2" key="1">
    <citation type="submission" date="2023-11" db="UniProtKB">
        <authorList>
            <consortium name="WormBaseParasite"/>
        </authorList>
    </citation>
    <scope>IDENTIFICATION</scope>
</reference>
<sequence>MDSRKLIPSGSEHDEERKEIRYRLRKILRNDREQWWVTKAKEMEKAAAIDNTRQLYRIIKETGIIKSSVSEIISEKDETLIRSQSRRLERWVEHFNWPSATLQLPSMPRQCEWNIEVGPPTLAEVQKAIVNLKRGRAAGPDGLAPEVFKDGGPILAIRLTNILAKI</sequence>